<dbReference type="InterPro" id="IPR006984">
    <property type="entry name" value="Fcf1/UTP23"/>
</dbReference>
<dbReference type="Proteomes" id="UP000245119">
    <property type="component" value="Linkage Group LG10"/>
</dbReference>
<evidence type="ECO:0000256" key="7">
    <source>
        <dbReference type="ARBA" id="ARBA00071400"/>
    </source>
</evidence>
<sequence>MKVKRYKHAKRTMMFYKNNFSITPPFHVLVDGTFCKAALKFQVNIQDQLPKYLGGEVRLYTTRCCLNECEAFGSLLYGPLKVLQQYNVAKCNHRPPVGPPQCLAKVLAKSQLALTKSQSSSSSSSPSKNAQDTDHKRYLLATQDPELSEISRSMVAVPLLYISFNAINLESPSDSTKLAASNAPDPTLQQERLKELLKKENLLPEEKKKKKKKIKGPNPLSCKKKKKPTVTQNNSITGKKSRHKKKISGKLKIEQAQRIKAIQRIEAGAGDTS</sequence>
<comment type="caution">
    <text evidence="10">The sequence shown here is derived from an EMBL/GenBank/DDBJ whole genome shotgun (WGS) entry which is preliminary data.</text>
</comment>
<feature type="compositionally biased region" description="Low complexity" evidence="8">
    <location>
        <begin position="117"/>
        <end position="127"/>
    </location>
</feature>
<dbReference type="GO" id="GO:0006364">
    <property type="term" value="P:rRNA processing"/>
    <property type="evidence" value="ECO:0007669"/>
    <property type="project" value="UniProtKB-KW"/>
</dbReference>
<dbReference type="SUPFAM" id="SSF88723">
    <property type="entry name" value="PIN domain-like"/>
    <property type="match status" value="1"/>
</dbReference>
<organism evidence="10 11">
    <name type="scientific">Pomacea canaliculata</name>
    <name type="common">Golden apple snail</name>
    <dbReference type="NCBI Taxonomy" id="400727"/>
    <lineage>
        <taxon>Eukaryota</taxon>
        <taxon>Metazoa</taxon>
        <taxon>Spiralia</taxon>
        <taxon>Lophotrochozoa</taxon>
        <taxon>Mollusca</taxon>
        <taxon>Gastropoda</taxon>
        <taxon>Caenogastropoda</taxon>
        <taxon>Architaenioglossa</taxon>
        <taxon>Ampullarioidea</taxon>
        <taxon>Ampullariidae</taxon>
        <taxon>Pomacea</taxon>
    </lineage>
</organism>
<evidence type="ECO:0000256" key="3">
    <source>
        <dbReference type="ARBA" id="ARBA00022552"/>
    </source>
</evidence>
<dbReference type="InterPro" id="IPR057776">
    <property type="entry name" value="UTP23_sensor"/>
</dbReference>
<evidence type="ECO:0000313" key="10">
    <source>
        <dbReference type="EMBL" id="PVD23496.1"/>
    </source>
</evidence>
<feature type="region of interest" description="Disordered" evidence="8">
    <location>
        <begin position="115"/>
        <end position="135"/>
    </location>
</feature>
<dbReference type="GO" id="GO:0032040">
    <property type="term" value="C:small-subunit processome"/>
    <property type="evidence" value="ECO:0007669"/>
    <property type="project" value="InterPro"/>
</dbReference>
<proteinExistence type="inferred from homology"/>
<feature type="domain" description="UTP23 sensor motif region" evidence="9">
    <location>
        <begin position="208"/>
        <end position="227"/>
    </location>
</feature>
<dbReference type="OMA" id="CCMQALY"/>
<comment type="function">
    <text evidence="5">Involved in rRNA-processing and ribosome biogenesis.</text>
</comment>
<gene>
    <name evidence="10" type="ORF">C0Q70_16768</name>
</gene>
<evidence type="ECO:0000256" key="6">
    <source>
        <dbReference type="ARBA" id="ARBA00038503"/>
    </source>
</evidence>
<evidence type="ECO:0000313" key="11">
    <source>
        <dbReference type="Proteomes" id="UP000245119"/>
    </source>
</evidence>
<dbReference type="AlphaFoldDB" id="A0A2T7NQR5"/>
<keyword evidence="2" id="KW-0690">Ribosome biogenesis</keyword>
<dbReference type="OrthoDB" id="25675at2759"/>
<protein>
    <recommendedName>
        <fullName evidence="7">rRNA-processing protein UTP23 homolog</fullName>
    </recommendedName>
</protein>
<evidence type="ECO:0000256" key="5">
    <source>
        <dbReference type="ARBA" id="ARBA00037300"/>
    </source>
</evidence>
<keyword evidence="4" id="KW-0539">Nucleus</keyword>
<dbReference type="STRING" id="400727.A0A2T7NQR5"/>
<feature type="compositionally biased region" description="Basic residues" evidence="8">
    <location>
        <begin position="239"/>
        <end position="249"/>
    </location>
</feature>
<accession>A0A2T7NQR5</accession>
<keyword evidence="3" id="KW-0698">rRNA processing</keyword>
<dbReference type="Pfam" id="PF04900">
    <property type="entry name" value="Fcf1"/>
    <property type="match status" value="1"/>
</dbReference>
<feature type="region of interest" description="Disordered" evidence="8">
    <location>
        <begin position="203"/>
        <end position="252"/>
    </location>
</feature>
<reference evidence="10 11" key="1">
    <citation type="submission" date="2018-04" db="EMBL/GenBank/DDBJ databases">
        <title>The genome of golden apple snail Pomacea canaliculata provides insight into stress tolerance and invasive adaptation.</title>
        <authorList>
            <person name="Liu C."/>
            <person name="Liu B."/>
            <person name="Ren Y."/>
            <person name="Zhang Y."/>
            <person name="Wang H."/>
            <person name="Li S."/>
            <person name="Jiang F."/>
            <person name="Yin L."/>
            <person name="Zhang G."/>
            <person name="Qian W."/>
            <person name="Fan W."/>
        </authorList>
    </citation>
    <scope>NUCLEOTIDE SEQUENCE [LARGE SCALE GENOMIC DNA]</scope>
    <source>
        <strain evidence="10">SZHN2017</strain>
        <tissue evidence="10">Muscle</tissue>
    </source>
</reference>
<evidence type="ECO:0000256" key="2">
    <source>
        <dbReference type="ARBA" id="ARBA00022517"/>
    </source>
</evidence>
<evidence type="ECO:0000259" key="9">
    <source>
        <dbReference type="Pfam" id="PF24779"/>
    </source>
</evidence>
<keyword evidence="11" id="KW-1185">Reference proteome</keyword>
<evidence type="ECO:0000256" key="4">
    <source>
        <dbReference type="ARBA" id="ARBA00023242"/>
    </source>
</evidence>
<name>A0A2T7NQR5_POMCA</name>
<comment type="similarity">
    <text evidence="6">Belongs to the UTP23/FCF1 family. UTP23 subfamily.</text>
</comment>
<evidence type="ECO:0000256" key="8">
    <source>
        <dbReference type="SAM" id="MobiDB-lite"/>
    </source>
</evidence>
<dbReference type="InterPro" id="IPR029060">
    <property type="entry name" value="PIN-like_dom_sf"/>
</dbReference>
<comment type="subcellular location">
    <subcellularLocation>
        <location evidence="1">Nucleus</location>
        <location evidence="1">Nucleolus</location>
    </subcellularLocation>
</comment>
<dbReference type="Gene3D" id="3.40.50.1010">
    <property type="entry name" value="5'-nuclease"/>
    <property type="match status" value="1"/>
</dbReference>
<dbReference type="EMBL" id="PZQS01000010">
    <property type="protein sequence ID" value="PVD23496.1"/>
    <property type="molecule type" value="Genomic_DNA"/>
</dbReference>
<dbReference type="FunFam" id="3.40.50.1010:FF:000006">
    <property type="entry name" value="rRNA-processing protein UTP23 homolog"/>
    <property type="match status" value="1"/>
</dbReference>
<dbReference type="PANTHER" id="PTHR12416">
    <property type="entry name" value="RRNA-PROCESSING PROTEIN UTP23 HOMOLOG"/>
    <property type="match status" value="1"/>
</dbReference>
<dbReference type="Pfam" id="PF24779">
    <property type="entry name" value="UTP23_sensor"/>
    <property type="match status" value="1"/>
</dbReference>
<evidence type="ECO:0000256" key="1">
    <source>
        <dbReference type="ARBA" id="ARBA00004604"/>
    </source>
</evidence>